<accession>A0A4V2SXF9</accession>
<evidence type="ECO:0008006" key="4">
    <source>
        <dbReference type="Google" id="ProtNLM"/>
    </source>
</evidence>
<gene>
    <name evidence="2" type="ORF">EDD57_12721</name>
</gene>
<evidence type="ECO:0000313" key="2">
    <source>
        <dbReference type="EMBL" id="TCP66086.1"/>
    </source>
</evidence>
<keyword evidence="3" id="KW-1185">Reference proteome</keyword>
<sequence>MKRNLVRMKKCILTLALAVSLLLTGLGTSLQVFASETKAPIVQNVKTNTEIQQDGVTPNGIRGYLVKLAAEAVAFAIRHGGSVVGELVKFLDGPAAKAFKKHSGTIADKIDDLANIPDVTAEIIKTRLYQFLKGPMDINAGTAMQIADAIKWAINFFLF</sequence>
<evidence type="ECO:0000256" key="1">
    <source>
        <dbReference type="SAM" id="SignalP"/>
    </source>
</evidence>
<protein>
    <recommendedName>
        <fullName evidence="4">DUF4197 domain-containing protein</fullName>
    </recommendedName>
</protein>
<proteinExistence type="predicted"/>
<organism evidence="2 3">
    <name type="scientific">Baia soyae</name>
    <dbReference type="NCBI Taxonomy" id="1544746"/>
    <lineage>
        <taxon>Bacteria</taxon>
        <taxon>Bacillati</taxon>
        <taxon>Bacillota</taxon>
        <taxon>Bacilli</taxon>
        <taxon>Bacillales</taxon>
        <taxon>Thermoactinomycetaceae</taxon>
        <taxon>Baia</taxon>
    </lineage>
</organism>
<dbReference type="RefSeq" id="WP_131849173.1">
    <property type="nucleotide sequence ID" value="NZ_SLXV01000027.1"/>
</dbReference>
<dbReference type="EMBL" id="SLXV01000027">
    <property type="protein sequence ID" value="TCP66086.1"/>
    <property type="molecule type" value="Genomic_DNA"/>
</dbReference>
<keyword evidence="1" id="KW-0732">Signal</keyword>
<reference evidence="2 3" key="1">
    <citation type="submission" date="2019-03" db="EMBL/GenBank/DDBJ databases">
        <title>Genomic Encyclopedia of Type Strains, Phase IV (KMG-IV): sequencing the most valuable type-strain genomes for metagenomic binning, comparative biology and taxonomic classification.</title>
        <authorList>
            <person name="Goeker M."/>
        </authorList>
    </citation>
    <scope>NUCLEOTIDE SEQUENCE [LARGE SCALE GENOMIC DNA]</scope>
    <source>
        <strain evidence="2 3">DSM 46831</strain>
    </source>
</reference>
<dbReference type="Proteomes" id="UP000294746">
    <property type="component" value="Unassembled WGS sequence"/>
</dbReference>
<feature type="signal peptide" evidence="1">
    <location>
        <begin position="1"/>
        <end position="34"/>
    </location>
</feature>
<feature type="chain" id="PRO_5020828659" description="DUF4197 domain-containing protein" evidence="1">
    <location>
        <begin position="35"/>
        <end position="159"/>
    </location>
</feature>
<name>A0A4V2SXF9_9BACL</name>
<dbReference type="OrthoDB" id="2938102at2"/>
<comment type="caution">
    <text evidence="2">The sequence shown here is derived from an EMBL/GenBank/DDBJ whole genome shotgun (WGS) entry which is preliminary data.</text>
</comment>
<dbReference type="AlphaFoldDB" id="A0A4V2SXF9"/>
<evidence type="ECO:0000313" key="3">
    <source>
        <dbReference type="Proteomes" id="UP000294746"/>
    </source>
</evidence>